<dbReference type="AlphaFoldDB" id="A0A9D1K351"/>
<dbReference type="SMART" id="SM00530">
    <property type="entry name" value="HTH_XRE"/>
    <property type="match status" value="1"/>
</dbReference>
<reference evidence="2" key="1">
    <citation type="submission" date="2020-10" db="EMBL/GenBank/DDBJ databases">
        <authorList>
            <person name="Gilroy R."/>
        </authorList>
    </citation>
    <scope>NUCLEOTIDE SEQUENCE</scope>
    <source>
        <strain evidence="2">CHK152-2994</strain>
    </source>
</reference>
<gene>
    <name evidence="2" type="ORF">IAD41_01960</name>
</gene>
<dbReference type="InterPro" id="IPR001387">
    <property type="entry name" value="Cro/C1-type_HTH"/>
</dbReference>
<evidence type="ECO:0000313" key="2">
    <source>
        <dbReference type="EMBL" id="HIS82357.1"/>
    </source>
</evidence>
<organism evidence="2 3">
    <name type="scientific">Candidatus Scatenecus faecavium</name>
    <dbReference type="NCBI Taxonomy" id="2840915"/>
    <lineage>
        <taxon>Bacteria</taxon>
        <taxon>Candidatus Scatenecus</taxon>
    </lineage>
</organism>
<dbReference type="SUPFAM" id="SSF47413">
    <property type="entry name" value="lambda repressor-like DNA-binding domains"/>
    <property type="match status" value="1"/>
</dbReference>
<dbReference type="Proteomes" id="UP000824139">
    <property type="component" value="Unassembled WGS sequence"/>
</dbReference>
<protein>
    <submittedName>
        <fullName evidence="2">Helix-turn-helix transcriptional regulator</fullName>
    </submittedName>
</protein>
<evidence type="ECO:0000313" key="3">
    <source>
        <dbReference type="Proteomes" id="UP000824139"/>
    </source>
</evidence>
<dbReference type="PROSITE" id="PS50943">
    <property type="entry name" value="HTH_CROC1"/>
    <property type="match status" value="1"/>
</dbReference>
<proteinExistence type="predicted"/>
<dbReference type="Pfam" id="PF13443">
    <property type="entry name" value="HTH_26"/>
    <property type="match status" value="1"/>
</dbReference>
<reference evidence="2" key="2">
    <citation type="journal article" date="2021" name="PeerJ">
        <title>Extensive microbial diversity within the chicken gut microbiome revealed by metagenomics and culture.</title>
        <authorList>
            <person name="Gilroy R."/>
            <person name="Ravi A."/>
            <person name="Getino M."/>
            <person name="Pursley I."/>
            <person name="Horton D.L."/>
            <person name="Alikhan N.F."/>
            <person name="Baker D."/>
            <person name="Gharbi K."/>
            <person name="Hall N."/>
            <person name="Watson M."/>
            <person name="Adriaenssens E.M."/>
            <person name="Foster-Nyarko E."/>
            <person name="Jarju S."/>
            <person name="Secka A."/>
            <person name="Antonio M."/>
            <person name="Oren A."/>
            <person name="Chaudhuri R.R."/>
            <person name="La Ragione R."/>
            <person name="Hildebrand F."/>
            <person name="Pallen M.J."/>
        </authorList>
    </citation>
    <scope>NUCLEOTIDE SEQUENCE</scope>
    <source>
        <strain evidence="2">CHK152-2994</strain>
    </source>
</reference>
<evidence type="ECO:0000259" key="1">
    <source>
        <dbReference type="PROSITE" id="PS50943"/>
    </source>
</evidence>
<sequence length="67" mass="7598">MIIVNLFKVRWNKRYTGKELAKFSGLSTTTITKLLKGEHVDMKLSTLEKIAKFLGCSVIDLLEDVPD</sequence>
<feature type="domain" description="HTH cro/C1-type" evidence="1">
    <location>
        <begin position="18"/>
        <end position="61"/>
    </location>
</feature>
<dbReference type="GO" id="GO:0003677">
    <property type="term" value="F:DNA binding"/>
    <property type="evidence" value="ECO:0007669"/>
    <property type="project" value="InterPro"/>
</dbReference>
<dbReference type="InterPro" id="IPR010982">
    <property type="entry name" value="Lambda_DNA-bd_dom_sf"/>
</dbReference>
<dbReference type="CDD" id="cd00093">
    <property type="entry name" value="HTH_XRE"/>
    <property type="match status" value="1"/>
</dbReference>
<dbReference type="Gene3D" id="1.10.260.40">
    <property type="entry name" value="lambda repressor-like DNA-binding domains"/>
    <property type="match status" value="1"/>
</dbReference>
<dbReference type="EMBL" id="DVJO01000044">
    <property type="protein sequence ID" value="HIS82357.1"/>
    <property type="molecule type" value="Genomic_DNA"/>
</dbReference>
<name>A0A9D1K351_9BACT</name>
<comment type="caution">
    <text evidence="2">The sequence shown here is derived from an EMBL/GenBank/DDBJ whole genome shotgun (WGS) entry which is preliminary data.</text>
</comment>
<accession>A0A9D1K351</accession>